<dbReference type="SUPFAM" id="SSF51569">
    <property type="entry name" value="Aldolase"/>
    <property type="match status" value="1"/>
</dbReference>
<keyword evidence="1 2" id="KW-0808">Transferase</keyword>
<reference evidence="5" key="3">
    <citation type="submission" date="2015-02" db="EMBL/GenBank/DDBJ databases">
        <title>Genome analysis of three genomes within the thermophilic hydrogenogenic bacterial species Caldanaerobacter subterraneus.</title>
        <authorList>
            <person name="Sant'Anna F.H."/>
            <person name="Lebedinsky A."/>
            <person name="Sokolova T."/>
            <person name="Robb F.T."/>
            <person name="Gonzalez J.M."/>
        </authorList>
    </citation>
    <scope>NUCLEOTIDE SEQUENCE [LARGE SCALE GENOMIC DNA]</scope>
    <source>
        <strain evidence="5">DSM 12653</strain>
    </source>
</reference>
<dbReference type="PROSITE" id="PS50991">
    <property type="entry name" value="PYR_CT"/>
    <property type="match status" value="1"/>
</dbReference>
<organism evidence="4 5">
    <name type="scientific">Caldanaerobacter subterraneus subsp. pacificus DSM 12653</name>
    <dbReference type="NCBI Taxonomy" id="391606"/>
    <lineage>
        <taxon>Bacteria</taxon>
        <taxon>Bacillati</taxon>
        <taxon>Bacillota</taxon>
        <taxon>Clostridia</taxon>
        <taxon>Thermoanaerobacterales</taxon>
        <taxon>Thermoanaerobacteraceae</taxon>
        <taxon>Caldanaerobacter</taxon>
    </lineage>
</organism>
<dbReference type="InterPro" id="IPR013785">
    <property type="entry name" value="Aldolase_TIM"/>
</dbReference>
<dbReference type="PANTHER" id="PTHR42880">
    <property type="entry name" value="HOMOCITRATE SYNTHASE"/>
    <property type="match status" value="1"/>
</dbReference>
<accession>A0A0F5PP57</accession>
<protein>
    <submittedName>
        <fullName evidence="4">Trans-homoaconitate synthase</fullName>
    </submittedName>
</protein>
<reference evidence="4 5" key="2">
    <citation type="journal article" date="2015" name="BMC Genomics">
        <title>Analysis of three genomes within the thermophilic bacterial species Caldanaerobacter subterraneus with a focus on carbon monoxide dehydrogenase evolution and hydrolase diversity.</title>
        <authorList>
            <person name="Sant'Anna F.H."/>
            <person name="Lebedinsky A.V."/>
            <person name="Sokolova T.G."/>
            <person name="Robb F.T."/>
            <person name="Gonzalez J.M."/>
        </authorList>
    </citation>
    <scope>NUCLEOTIDE SEQUENCE [LARGE SCALE GENOMIC DNA]</scope>
    <source>
        <strain evidence="4 5">DSM 12653</strain>
    </source>
</reference>
<dbReference type="Proteomes" id="UP000010146">
    <property type="component" value="Unassembled WGS sequence"/>
</dbReference>
<gene>
    <name evidence="4" type="ORF">CDSM653_00492</name>
</gene>
<dbReference type="GO" id="GO:0019752">
    <property type="term" value="P:carboxylic acid metabolic process"/>
    <property type="evidence" value="ECO:0007669"/>
    <property type="project" value="InterPro"/>
</dbReference>
<evidence type="ECO:0000256" key="2">
    <source>
        <dbReference type="RuleBase" id="RU003523"/>
    </source>
</evidence>
<dbReference type="AlphaFoldDB" id="A0A0F5PP57"/>
<dbReference type="PROSITE" id="PS00815">
    <property type="entry name" value="AIPM_HOMOCIT_SYNTH_1"/>
    <property type="match status" value="1"/>
</dbReference>
<evidence type="ECO:0000256" key="1">
    <source>
        <dbReference type="ARBA" id="ARBA00022679"/>
    </source>
</evidence>
<dbReference type="PANTHER" id="PTHR42880:SF1">
    <property type="entry name" value="ISOPROPYLMALATE_HOMOCITRATE_CITRAMALATE SYNTHASE FAMILY PROTEIN"/>
    <property type="match status" value="1"/>
</dbReference>
<name>A0A0F5PP57_9THEO</name>
<dbReference type="Pfam" id="PF00682">
    <property type="entry name" value="HMGL-like"/>
    <property type="match status" value="1"/>
</dbReference>
<reference evidence="4 5" key="1">
    <citation type="submission" date="2008-07" db="EMBL/GenBank/DDBJ databases">
        <authorList>
            <person name="Gonzalez J."/>
            <person name="Sokolova T."/>
            <person name="Ferriera S."/>
            <person name="Johnson J."/>
            <person name="Kravitz S."/>
            <person name="Beeson K."/>
            <person name="Sutton G."/>
            <person name="Rogers Y.-H."/>
            <person name="Friedman R."/>
            <person name="Frazier M."/>
            <person name="Venter J.C."/>
        </authorList>
    </citation>
    <scope>NUCLEOTIDE SEQUENCE [LARGE SCALE GENOMIC DNA]</scope>
    <source>
        <strain evidence="4 5">DSM 12653</strain>
    </source>
</reference>
<dbReference type="GO" id="GO:0046912">
    <property type="term" value="F:acyltransferase activity, acyl groups converted into alkyl on transfer"/>
    <property type="evidence" value="ECO:0007669"/>
    <property type="project" value="InterPro"/>
</dbReference>
<comment type="similarity">
    <text evidence="2">Belongs to the alpha-IPM synthase/homocitrate synthase family.</text>
</comment>
<evidence type="ECO:0000313" key="4">
    <source>
        <dbReference type="EMBL" id="KKC30452.1"/>
    </source>
</evidence>
<evidence type="ECO:0000259" key="3">
    <source>
        <dbReference type="PROSITE" id="PS50991"/>
    </source>
</evidence>
<dbReference type="EMBL" id="ABXP02000033">
    <property type="protein sequence ID" value="KKC30452.1"/>
    <property type="molecule type" value="Genomic_DNA"/>
</dbReference>
<dbReference type="InterPro" id="IPR002034">
    <property type="entry name" value="AIPM/Hcit_synth_CS"/>
</dbReference>
<comment type="caution">
    <text evidence="4">The sequence shown here is derived from an EMBL/GenBank/DDBJ whole genome shotgun (WGS) entry which is preliminary data.</text>
</comment>
<dbReference type="Gene3D" id="3.20.20.70">
    <property type="entry name" value="Aldolase class I"/>
    <property type="match status" value="1"/>
</dbReference>
<proteinExistence type="inferred from homology"/>
<sequence length="98" mass="10978">MGAAIFYNKNCKMLLTWIKLLCKIGCKRVFEGGSYMAFKKDKPVYIVDTTLRDGEQTAGVVFANNEKIRIAQMLYEIGIDQLEVGIPTMGGDEKEYGS</sequence>
<feature type="domain" description="Pyruvate carboxyltransferase" evidence="3">
    <location>
        <begin position="44"/>
        <end position="98"/>
    </location>
</feature>
<evidence type="ECO:0000313" key="5">
    <source>
        <dbReference type="Proteomes" id="UP000010146"/>
    </source>
</evidence>
<dbReference type="InterPro" id="IPR000891">
    <property type="entry name" value="PYR_CT"/>
</dbReference>